<keyword evidence="10 15" id="KW-0342">GTP-binding</keyword>
<evidence type="ECO:0000256" key="4">
    <source>
        <dbReference type="ARBA" id="ARBA00022448"/>
    </source>
</evidence>
<evidence type="ECO:0000256" key="8">
    <source>
        <dbReference type="ARBA" id="ARBA00022927"/>
    </source>
</evidence>
<evidence type="ECO:0000256" key="1">
    <source>
        <dbReference type="ARBA" id="ARBA00004444"/>
    </source>
</evidence>
<sequence>MGSTFSRLRLLFFGTKPCRILMVGLDNAGKTTILYKLKLGEVVTTIPTIGTDDTFKAVIFVVDSADRERMDEVRTELNTLFDDPELREAKFLVFANKQDLPNAMTTAEVIKALELHGLRNREWYVQPSNAVTGEGLVEGLEWLHSVVMKN</sequence>
<evidence type="ECO:0000256" key="5">
    <source>
        <dbReference type="ARBA" id="ARBA00022707"/>
    </source>
</evidence>
<evidence type="ECO:0000256" key="13">
    <source>
        <dbReference type="ARBA" id="ARBA00054500"/>
    </source>
</evidence>
<comment type="subcellular location">
    <subcellularLocation>
        <location evidence="1">Golgi apparatus membrane</location>
        <topology evidence="1">Lipid-anchor</topology>
        <orientation evidence="1">Cytoplasmic side</orientation>
    </subcellularLocation>
</comment>
<keyword evidence="8" id="KW-0653">Protein transport</keyword>
<dbReference type="FunFam" id="3.40.50.300:FF:003500">
    <property type="entry name" value="ADP-ribosylation factor 1"/>
    <property type="match status" value="1"/>
</dbReference>
<dbReference type="SMART" id="SM00177">
    <property type="entry name" value="ARF"/>
    <property type="match status" value="1"/>
</dbReference>
<feature type="binding site" evidence="16">
    <location>
        <position position="31"/>
    </location>
    <ligand>
        <name>Mg(2+)</name>
        <dbReference type="ChEBI" id="CHEBI:18420"/>
    </ligand>
</feature>
<dbReference type="GO" id="GO:0003925">
    <property type="term" value="F:G protein activity"/>
    <property type="evidence" value="ECO:0007669"/>
    <property type="project" value="UniProtKB-EC"/>
</dbReference>
<name>A0A0C2HJ68_9BILA</name>
<keyword evidence="18" id="KW-1185">Reference proteome</keyword>
<evidence type="ECO:0000256" key="10">
    <source>
        <dbReference type="ARBA" id="ARBA00023134"/>
    </source>
</evidence>
<evidence type="ECO:0000256" key="12">
    <source>
        <dbReference type="ARBA" id="ARBA00048098"/>
    </source>
</evidence>
<evidence type="ECO:0000256" key="15">
    <source>
        <dbReference type="PIRSR" id="PIRSR606689-1"/>
    </source>
</evidence>
<evidence type="ECO:0000256" key="6">
    <source>
        <dbReference type="ARBA" id="ARBA00022741"/>
    </source>
</evidence>
<accession>A0A0C2HJ68</accession>
<evidence type="ECO:0000256" key="3">
    <source>
        <dbReference type="ARBA" id="ARBA00011984"/>
    </source>
</evidence>
<evidence type="ECO:0000313" key="17">
    <source>
        <dbReference type="EMBL" id="KIH69636.1"/>
    </source>
</evidence>
<keyword evidence="16" id="KW-0479">Metal-binding</keyword>
<dbReference type="GO" id="GO:0016192">
    <property type="term" value="P:vesicle-mediated transport"/>
    <property type="evidence" value="ECO:0007669"/>
    <property type="project" value="UniProtKB-KW"/>
</dbReference>
<reference evidence="17 18" key="1">
    <citation type="submission" date="2013-12" db="EMBL/GenBank/DDBJ databases">
        <title>Draft genome of the parsitic nematode Ancylostoma duodenale.</title>
        <authorList>
            <person name="Mitreva M."/>
        </authorList>
    </citation>
    <scope>NUCLEOTIDE SEQUENCE [LARGE SCALE GENOMIC DNA]</scope>
    <source>
        <strain evidence="17 18">Zhejiang</strain>
    </source>
</reference>
<dbReference type="GO" id="GO:0000139">
    <property type="term" value="C:Golgi membrane"/>
    <property type="evidence" value="ECO:0007669"/>
    <property type="project" value="UniProtKB-SubCell"/>
</dbReference>
<comment type="catalytic activity">
    <reaction evidence="12">
        <text>GTP + H2O = GDP + phosphate + H(+)</text>
        <dbReference type="Rhea" id="RHEA:19669"/>
        <dbReference type="ChEBI" id="CHEBI:15377"/>
        <dbReference type="ChEBI" id="CHEBI:15378"/>
        <dbReference type="ChEBI" id="CHEBI:37565"/>
        <dbReference type="ChEBI" id="CHEBI:43474"/>
        <dbReference type="ChEBI" id="CHEBI:58189"/>
        <dbReference type="EC" id="3.6.5.2"/>
    </reaction>
</comment>
<keyword evidence="7" id="KW-0931">ER-Golgi transport</keyword>
<dbReference type="SMR" id="A0A0C2HJ68"/>
<keyword evidence="5" id="KW-0519">Myristate</keyword>
<keyword evidence="6 15" id="KW-0547">Nucleotide-binding</keyword>
<dbReference type="Pfam" id="PF00025">
    <property type="entry name" value="Arf"/>
    <property type="match status" value="2"/>
</dbReference>
<evidence type="ECO:0000256" key="2">
    <source>
        <dbReference type="ARBA" id="ARBA00010290"/>
    </source>
</evidence>
<evidence type="ECO:0000256" key="16">
    <source>
        <dbReference type="PIRSR" id="PIRSR606689-2"/>
    </source>
</evidence>
<evidence type="ECO:0000256" key="11">
    <source>
        <dbReference type="ARBA" id="ARBA00023288"/>
    </source>
</evidence>
<feature type="binding site" evidence="15">
    <location>
        <begin position="24"/>
        <end position="31"/>
    </location>
    <ligand>
        <name>GTP</name>
        <dbReference type="ChEBI" id="CHEBI:37565"/>
    </ligand>
</feature>
<comment type="similarity">
    <text evidence="2">Belongs to the small GTPase superfamily. Arf family.</text>
</comment>
<dbReference type="InterPro" id="IPR027417">
    <property type="entry name" value="P-loop_NTPase"/>
</dbReference>
<dbReference type="GO" id="GO:0015031">
    <property type="term" value="P:protein transport"/>
    <property type="evidence" value="ECO:0007669"/>
    <property type="project" value="UniProtKB-KW"/>
</dbReference>
<gene>
    <name evidence="17" type="ORF">ANCDUO_00012</name>
</gene>
<feature type="binding site" evidence="15">
    <location>
        <begin position="96"/>
        <end position="99"/>
    </location>
    <ligand>
        <name>GTP</name>
        <dbReference type="ChEBI" id="CHEBI:37565"/>
    </ligand>
</feature>
<keyword evidence="11" id="KW-0449">Lipoprotein</keyword>
<keyword evidence="16" id="KW-0460">Magnesium</keyword>
<dbReference type="GO" id="GO:0005525">
    <property type="term" value="F:GTP binding"/>
    <property type="evidence" value="ECO:0007669"/>
    <property type="project" value="UniProtKB-KW"/>
</dbReference>
<dbReference type="EC" id="3.6.5.2" evidence="3"/>
<comment type="function">
    <text evidence="13">Small GTPase involved in protein trafficking between different compartments. Modulates vesicle budding and uncoating within the Golgi complex. In its GTP-bound form, triggers the recruitment of coatomer proteins to the Golgi membrane. The hydrolysis of ARF1-bound GTP, which is mediated by ARFGAPs proteins, is required for dissociation of coat proteins from Golgi membranes and vesicles. Involved in endoplasmic reticulum dynamics during embryogenesis. Also required for adult germline function. Plays a role in cell shedding during embryogenesis probably by promoting the endocytosis of cell adhesion molecules. During neurogenesis, involved in cell autonomous Q.p neuroblast asymmetric divisions that generate one precursor cell and one apoptotic cell, probably by controlling endocytosis. Plays a role in maintaining mitochondrial morphology.</text>
</comment>
<evidence type="ECO:0000256" key="7">
    <source>
        <dbReference type="ARBA" id="ARBA00022892"/>
    </source>
</evidence>
<dbReference type="EMBL" id="KN726132">
    <property type="protein sequence ID" value="KIH69636.1"/>
    <property type="molecule type" value="Genomic_DNA"/>
</dbReference>
<proteinExistence type="inferred from homology"/>
<feature type="binding site" evidence="16">
    <location>
        <position position="48"/>
    </location>
    <ligand>
        <name>Mg(2+)</name>
        <dbReference type="ChEBI" id="CHEBI:18420"/>
    </ligand>
</feature>
<organism evidence="17 18">
    <name type="scientific">Ancylostoma duodenale</name>
    <dbReference type="NCBI Taxonomy" id="51022"/>
    <lineage>
        <taxon>Eukaryota</taxon>
        <taxon>Metazoa</taxon>
        <taxon>Ecdysozoa</taxon>
        <taxon>Nematoda</taxon>
        <taxon>Chromadorea</taxon>
        <taxon>Rhabditida</taxon>
        <taxon>Rhabditina</taxon>
        <taxon>Rhabditomorpha</taxon>
        <taxon>Strongyloidea</taxon>
        <taxon>Ancylostomatidae</taxon>
        <taxon>Ancylostomatinae</taxon>
        <taxon>Ancylostoma</taxon>
    </lineage>
</organism>
<dbReference type="Proteomes" id="UP000054047">
    <property type="component" value="Unassembled WGS sequence"/>
</dbReference>
<dbReference type="SUPFAM" id="SSF52540">
    <property type="entry name" value="P-loop containing nucleoside triphosphate hydrolases"/>
    <property type="match status" value="1"/>
</dbReference>
<dbReference type="Gene3D" id="3.40.50.300">
    <property type="entry name" value="P-loop containing nucleotide triphosphate hydrolases"/>
    <property type="match status" value="2"/>
</dbReference>
<dbReference type="PANTHER" id="PTHR11711">
    <property type="entry name" value="ADP RIBOSYLATION FACTOR-RELATED"/>
    <property type="match status" value="1"/>
</dbReference>
<dbReference type="PROSITE" id="PS51417">
    <property type="entry name" value="ARF"/>
    <property type="match status" value="1"/>
</dbReference>
<dbReference type="SMART" id="SM00178">
    <property type="entry name" value="SAR"/>
    <property type="match status" value="1"/>
</dbReference>
<protein>
    <recommendedName>
        <fullName evidence="14">ADP-ribosylation factor 1-like 2</fullName>
        <ecNumber evidence="3">3.6.5.2</ecNumber>
    </recommendedName>
</protein>
<dbReference type="OrthoDB" id="5791078at2759"/>
<dbReference type="GO" id="GO:0046872">
    <property type="term" value="F:metal ion binding"/>
    <property type="evidence" value="ECO:0007669"/>
    <property type="project" value="UniProtKB-KW"/>
</dbReference>
<dbReference type="AlphaFoldDB" id="A0A0C2HJ68"/>
<keyword evidence="9" id="KW-0333">Golgi apparatus</keyword>
<evidence type="ECO:0000256" key="14">
    <source>
        <dbReference type="ARBA" id="ARBA00072176"/>
    </source>
</evidence>
<dbReference type="InterPro" id="IPR024156">
    <property type="entry name" value="Small_GTPase_ARF"/>
</dbReference>
<dbReference type="InterPro" id="IPR006689">
    <property type="entry name" value="Small_GTPase_ARF/SAR"/>
</dbReference>
<evidence type="ECO:0000313" key="18">
    <source>
        <dbReference type="Proteomes" id="UP000054047"/>
    </source>
</evidence>
<keyword evidence="4" id="KW-0813">Transport</keyword>
<dbReference type="CDD" id="cd00878">
    <property type="entry name" value="Arf_Arl"/>
    <property type="match status" value="1"/>
</dbReference>
<evidence type="ECO:0000256" key="9">
    <source>
        <dbReference type="ARBA" id="ARBA00023034"/>
    </source>
</evidence>